<dbReference type="Proteomes" id="UP000290900">
    <property type="component" value="Unassembled WGS sequence"/>
</dbReference>
<dbReference type="InParanoid" id="A0A448YRW1"/>
<comment type="subcellular location">
    <subcellularLocation>
        <location evidence="1">Mitochondrion</location>
    </subcellularLocation>
</comment>
<evidence type="ECO:0000259" key="5">
    <source>
        <dbReference type="SMART" id="SM01155"/>
    </source>
</evidence>
<dbReference type="PANTHER" id="PTHR32035">
    <property type="entry name" value="AURORA KINASE A-INTERACTING PROTEIN"/>
    <property type="match status" value="1"/>
</dbReference>
<dbReference type="Pfam" id="PF08213">
    <property type="entry name" value="COX24_C"/>
    <property type="match status" value="1"/>
</dbReference>
<evidence type="ECO:0000256" key="1">
    <source>
        <dbReference type="ARBA" id="ARBA00004173"/>
    </source>
</evidence>
<proteinExistence type="inferred from homology"/>
<keyword evidence="7" id="KW-1185">Reference proteome</keyword>
<comment type="similarity">
    <text evidence="3">Belongs to the mitochondrion-specific ribosomal protein mS38 family.</text>
</comment>
<dbReference type="InterPro" id="IPR013177">
    <property type="entry name" value="Ribosomal_mS38_C"/>
</dbReference>
<dbReference type="PANTHER" id="PTHR32035:SF3">
    <property type="entry name" value="SMALL RIBOSOMAL SUBUNIT PROTEIN MS38"/>
    <property type="match status" value="1"/>
</dbReference>
<evidence type="ECO:0000313" key="7">
    <source>
        <dbReference type="Proteomes" id="UP000290900"/>
    </source>
</evidence>
<dbReference type="GO" id="GO:0005739">
    <property type="term" value="C:mitochondrion"/>
    <property type="evidence" value="ECO:0007669"/>
    <property type="project" value="UniProtKB-SubCell"/>
</dbReference>
<sequence length="111" mass="12972">MFAKIGRLMGTMGTIASRRFASTMQFTPRTVLPQQALQIKFHIDDAKQLFAGLPKDTFKSKILSEMVEPNNETETPMEMTSVLRKRRLKMKKHKLRKRRKVQRALRIRIGK</sequence>
<organism evidence="6 7">
    <name type="scientific">Brettanomyces naardenensis</name>
    <name type="common">Yeast</name>
    <dbReference type="NCBI Taxonomy" id="13370"/>
    <lineage>
        <taxon>Eukaryota</taxon>
        <taxon>Fungi</taxon>
        <taxon>Dikarya</taxon>
        <taxon>Ascomycota</taxon>
        <taxon>Saccharomycotina</taxon>
        <taxon>Pichiomycetes</taxon>
        <taxon>Pichiales</taxon>
        <taxon>Pichiaceae</taxon>
        <taxon>Brettanomyces</taxon>
    </lineage>
</organism>
<dbReference type="AlphaFoldDB" id="A0A448YRW1"/>
<keyword evidence="2" id="KW-0496">Mitochondrion</keyword>
<evidence type="ECO:0000313" key="6">
    <source>
        <dbReference type="EMBL" id="VEU23653.1"/>
    </source>
</evidence>
<evidence type="ECO:0000256" key="3">
    <source>
        <dbReference type="ARBA" id="ARBA00035647"/>
    </source>
</evidence>
<dbReference type="SMART" id="SM01155">
    <property type="entry name" value="DUF1713"/>
    <property type="match status" value="1"/>
</dbReference>
<feature type="domain" description="Ribosomal protein mS38 C-terminal" evidence="5">
    <location>
        <begin position="78"/>
        <end position="111"/>
    </location>
</feature>
<evidence type="ECO:0000256" key="2">
    <source>
        <dbReference type="ARBA" id="ARBA00023128"/>
    </source>
</evidence>
<reference evidence="6 7" key="1">
    <citation type="submission" date="2018-12" db="EMBL/GenBank/DDBJ databases">
        <authorList>
            <person name="Tiukova I."/>
            <person name="Dainat J."/>
        </authorList>
    </citation>
    <scope>NUCLEOTIDE SEQUENCE [LARGE SCALE GENOMIC DNA]</scope>
</reference>
<dbReference type="STRING" id="13370.A0A448YRW1"/>
<protein>
    <recommendedName>
        <fullName evidence="4">Small ribosomal subunit protein mS38</fullName>
    </recommendedName>
</protein>
<accession>A0A448YRW1</accession>
<name>A0A448YRW1_BRENA</name>
<evidence type="ECO:0000256" key="4">
    <source>
        <dbReference type="ARBA" id="ARBA00035682"/>
    </source>
</evidence>
<gene>
    <name evidence="6" type="ORF">BRENAR_LOCUS4382</name>
</gene>
<dbReference type="EMBL" id="CAACVR010000056">
    <property type="protein sequence ID" value="VEU23653.1"/>
    <property type="molecule type" value="Genomic_DNA"/>
</dbReference>